<evidence type="ECO:0000256" key="5">
    <source>
        <dbReference type="ARBA" id="ARBA00023136"/>
    </source>
</evidence>
<name>A0A5C6UCW0_9SPHN</name>
<feature type="signal peptide" evidence="8">
    <location>
        <begin position="1"/>
        <end position="23"/>
    </location>
</feature>
<dbReference type="InterPro" id="IPR012910">
    <property type="entry name" value="Plug_dom"/>
</dbReference>
<evidence type="ECO:0000256" key="3">
    <source>
        <dbReference type="ARBA" id="ARBA00022496"/>
    </source>
</evidence>
<dbReference type="OrthoDB" id="176668at2"/>
<keyword evidence="5 7" id="KW-0472">Membrane</keyword>
<comment type="similarity">
    <text evidence="7">Belongs to the TonB-dependent receptor family.</text>
</comment>
<dbReference type="InterPro" id="IPR037066">
    <property type="entry name" value="Plug_dom_sf"/>
</dbReference>
<dbReference type="Pfam" id="PF07660">
    <property type="entry name" value="STN"/>
    <property type="match status" value="1"/>
</dbReference>
<reference evidence="10 11" key="1">
    <citation type="journal article" date="2013" name="Antonie Van Leeuwenhoek">
        <title>Sphingomonas ginsenosidivorax sp. nov., with the ability to transform ginsenosides.</title>
        <authorList>
            <person name="Jin X.F."/>
            <person name="Kim J.K."/>
            <person name="Liu Q.M."/>
            <person name="Kang M.S."/>
            <person name="He D."/>
            <person name="Jin F.X."/>
            <person name="Kim S.C."/>
            <person name="Im W.T."/>
        </authorList>
    </citation>
    <scope>NUCLEOTIDE SEQUENCE [LARGE SCALE GENOMIC DNA]</scope>
    <source>
        <strain evidence="10 11">KHI67</strain>
    </source>
</reference>
<keyword evidence="10" id="KW-0675">Receptor</keyword>
<feature type="domain" description="Secretin/TonB short N-terminal" evidence="9">
    <location>
        <begin position="55"/>
        <end position="105"/>
    </location>
</feature>
<dbReference type="RefSeq" id="WP_147080861.1">
    <property type="nucleotide sequence ID" value="NZ_VOQR01000001.1"/>
</dbReference>
<dbReference type="SUPFAM" id="SSF56935">
    <property type="entry name" value="Porins"/>
    <property type="match status" value="1"/>
</dbReference>
<comment type="subcellular location">
    <subcellularLocation>
        <location evidence="1 7">Cell outer membrane</location>
    </subcellularLocation>
</comment>
<dbReference type="SMART" id="SM00965">
    <property type="entry name" value="STN"/>
    <property type="match status" value="1"/>
</dbReference>
<dbReference type="EMBL" id="VOQR01000001">
    <property type="protein sequence ID" value="TXC70552.1"/>
    <property type="molecule type" value="Genomic_DNA"/>
</dbReference>
<dbReference type="PANTHER" id="PTHR47234">
    <property type="match status" value="1"/>
</dbReference>
<evidence type="ECO:0000313" key="11">
    <source>
        <dbReference type="Proteomes" id="UP000321250"/>
    </source>
</evidence>
<gene>
    <name evidence="10" type="ORF">FSB78_06065</name>
</gene>
<keyword evidence="3" id="KW-0410">Iron transport</keyword>
<evidence type="ECO:0000256" key="2">
    <source>
        <dbReference type="ARBA" id="ARBA00022448"/>
    </source>
</evidence>
<dbReference type="Pfam" id="PF00593">
    <property type="entry name" value="TonB_dep_Rec_b-barrel"/>
    <property type="match status" value="1"/>
</dbReference>
<keyword evidence="2" id="KW-0813">Transport</keyword>
<keyword evidence="6" id="KW-0998">Cell outer membrane</keyword>
<dbReference type="GO" id="GO:0009279">
    <property type="term" value="C:cell outer membrane"/>
    <property type="evidence" value="ECO:0007669"/>
    <property type="project" value="UniProtKB-SubCell"/>
</dbReference>
<dbReference type="Gene3D" id="2.40.170.20">
    <property type="entry name" value="TonB-dependent receptor, beta-barrel domain"/>
    <property type="match status" value="1"/>
</dbReference>
<evidence type="ECO:0000256" key="7">
    <source>
        <dbReference type="RuleBase" id="RU003357"/>
    </source>
</evidence>
<evidence type="ECO:0000259" key="9">
    <source>
        <dbReference type="SMART" id="SM00965"/>
    </source>
</evidence>
<dbReference type="PANTHER" id="PTHR47234:SF3">
    <property type="entry name" value="SECRETIN_TONB SHORT N-TERMINAL DOMAIN-CONTAINING PROTEIN"/>
    <property type="match status" value="1"/>
</dbReference>
<evidence type="ECO:0000256" key="8">
    <source>
        <dbReference type="SAM" id="SignalP"/>
    </source>
</evidence>
<dbReference type="Gene3D" id="3.55.50.30">
    <property type="match status" value="1"/>
</dbReference>
<accession>A0A5C6UCW0</accession>
<protein>
    <submittedName>
        <fullName evidence="10">TonB-dependent receptor</fullName>
    </submittedName>
</protein>
<dbReference type="Proteomes" id="UP000321250">
    <property type="component" value="Unassembled WGS sequence"/>
</dbReference>
<dbReference type="Gene3D" id="2.170.130.10">
    <property type="entry name" value="TonB-dependent receptor, plug domain"/>
    <property type="match status" value="1"/>
</dbReference>
<evidence type="ECO:0000313" key="10">
    <source>
        <dbReference type="EMBL" id="TXC70552.1"/>
    </source>
</evidence>
<dbReference type="Pfam" id="PF07715">
    <property type="entry name" value="Plug"/>
    <property type="match status" value="1"/>
</dbReference>
<keyword evidence="3" id="KW-0406">Ion transport</keyword>
<dbReference type="InterPro" id="IPR036942">
    <property type="entry name" value="Beta-barrel_TonB_sf"/>
</dbReference>
<dbReference type="InterPro" id="IPR000531">
    <property type="entry name" value="Beta-barrel_TonB"/>
</dbReference>
<keyword evidence="11" id="KW-1185">Reference proteome</keyword>
<evidence type="ECO:0000256" key="4">
    <source>
        <dbReference type="ARBA" id="ARBA00023004"/>
    </source>
</evidence>
<sequence length="1003" mass="105723">MRGKNLSAVILGLCLAIPTPANAAGAPPGRVVRLSIRNQSLAAALLDVARQAGIALVLAAPAGATRAAPKLQGRYTLQEALSQLLAGSGLTYRRSDDGTYVVLASVRAPDESEAVAIPDILVVGRKTQNTDIRRSQDDIQPYMVWTSQDIEQSHSASVDDFLRNRVTSNAQIGTAMQMVSGVRSDADLRGLGSGQTLLLVDGRRLPGEASILVDVFQPSLGAIALSAIERVEVLNSTAGGIYGPGATAGVINLVLKRNYHGAEFGLTSGLSARGDAATRRLDGRVGLSSEDGRTQVMAAASRTWGADLRAGDRPFTARARALQQQRDPAGFAAVPPASGSVNIVSVSGAPLAFDAAHGGASIGATTTSVPVDYGGVATDGGALYQANAGRLDSSLAADIGGTERSLLSRLRSAFLLANVRQEIGESLEVYGDLLYLETTGRTIVPREPRVFTLAGEAPGNPFQQAIQVSRPLPGYGGVNRFHDRAARLTAGLILGLPHGWKANADYGLARATTRTSSTGLSIGAVSLSGAPLAGQADFLASIIPLGRESTTLTSRRTDFGDLTLHLAGPIASLGGGPLSLSLMAEDRHEHYPPASLQITNVFGLGPRPTFSIGARSIHGEVRAPLVDRVTGPAGLRGLEVQLALRHDINRATRSWTTPDNVTHATAYTAGLRFFPAEGVMLRASTASGFLPPTITQIGLATRYLGTSSEIVADPLRGGTRVGSEHSASLVSGGSTRLLSERARSHSAGIVLTPAVLPKLRLSVDYTRIQKRNEIVAFHPDEPDYFLLNEARFPGRVIRAPLTDADRAKGYAAGVVTAIDTTSFNVGRTTVEAVDVQLDYRVPTERLGDFHVYGAASRQPRLTRKSAPDRAPVNSAGYADGPLAWRANGGIDWQAGPLDLGFIATYFHGYRAAMSTDDAATAGQAVLLQGGSRIPAQIYVDAFAARRFTLSRAPLGIVSVDLRFGIQNLFDHAPPIIVAPDTANYSLFGDPRLRRFELSLVARY</sequence>
<dbReference type="AlphaFoldDB" id="A0A5C6UCW0"/>
<dbReference type="InterPro" id="IPR011662">
    <property type="entry name" value="Secretin/TonB_short_N"/>
</dbReference>
<keyword evidence="7" id="KW-0798">TonB box</keyword>
<proteinExistence type="inferred from homology"/>
<comment type="caution">
    <text evidence="10">The sequence shown here is derived from an EMBL/GenBank/DDBJ whole genome shotgun (WGS) entry which is preliminary data.</text>
</comment>
<evidence type="ECO:0000256" key="1">
    <source>
        <dbReference type="ARBA" id="ARBA00004442"/>
    </source>
</evidence>
<organism evidence="10 11">
    <name type="scientific">Sphingomonas ginsenosidivorax</name>
    <dbReference type="NCBI Taxonomy" id="862135"/>
    <lineage>
        <taxon>Bacteria</taxon>
        <taxon>Pseudomonadati</taxon>
        <taxon>Pseudomonadota</taxon>
        <taxon>Alphaproteobacteria</taxon>
        <taxon>Sphingomonadales</taxon>
        <taxon>Sphingomonadaceae</taxon>
        <taxon>Sphingomonas</taxon>
    </lineage>
</organism>
<feature type="chain" id="PRO_5022823214" evidence="8">
    <location>
        <begin position="24"/>
        <end position="1003"/>
    </location>
</feature>
<keyword evidence="4" id="KW-0408">Iron</keyword>
<evidence type="ECO:0000256" key="6">
    <source>
        <dbReference type="ARBA" id="ARBA00023237"/>
    </source>
</evidence>
<dbReference type="GO" id="GO:0006826">
    <property type="term" value="P:iron ion transport"/>
    <property type="evidence" value="ECO:0007669"/>
    <property type="project" value="UniProtKB-KW"/>
</dbReference>
<keyword evidence="8" id="KW-0732">Signal</keyword>